<evidence type="ECO:0000313" key="1">
    <source>
        <dbReference type="EMBL" id="RBW68161.1"/>
    </source>
</evidence>
<dbReference type="EMBL" id="QOCW01000024">
    <property type="protein sequence ID" value="RBW68161.1"/>
    <property type="molecule type" value="Genomic_DNA"/>
</dbReference>
<evidence type="ECO:0008006" key="3">
    <source>
        <dbReference type="Google" id="ProtNLM"/>
    </source>
</evidence>
<dbReference type="Pfam" id="PF18846">
    <property type="entry name" value="baeRF_family5"/>
    <property type="match status" value="1"/>
</dbReference>
<dbReference type="RefSeq" id="WP_113807495.1">
    <property type="nucleotide sequence ID" value="NZ_QOCW01000024.1"/>
</dbReference>
<keyword evidence="2" id="KW-1185">Reference proteome</keyword>
<gene>
    <name evidence="1" type="ORF">DS031_18260</name>
</gene>
<accession>A0A366XW38</accession>
<evidence type="ECO:0000313" key="2">
    <source>
        <dbReference type="Proteomes" id="UP000253314"/>
    </source>
</evidence>
<organism evidence="1 2">
    <name type="scientific">Bacillus taeanensis</name>
    <dbReference type="NCBI Taxonomy" id="273032"/>
    <lineage>
        <taxon>Bacteria</taxon>
        <taxon>Bacillati</taxon>
        <taxon>Bacillota</taxon>
        <taxon>Bacilli</taxon>
        <taxon>Bacillales</taxon>
        <taxon>Bacillaceae</taxon>
        <taxon>Bacillus</taxon>
    </lineage>
</organism>
<reference evidence="1 2" key="1">
    <citation type="submission" date="2018-07" db="EMBL/GenBank/DDBJ databases">
        <title>Lottiidibacillus patelloidae gen. nov., sp. nov., isolated from the intestinal tract of a marine limpet and the reclassification of B. taeanensis BH030017T, B. algicola KMM 3737T and B. hwajinpoensis SW-72T as genus Lottiidibacillus.</title>
        <authorList>
            <person name="Liu R."/>
            <person name="Huang Z."/>
        </authorList>
    </citation>
    <scope>NUCLEOTIDE SEQUENCE [LARGE SCALE GENOMIC DNA]</scope>
    <source>
        <strain evidence="1 2">BH030017</strain>
    </source>
</reference>
<sequence>MIITKKIEELKSIQLEEPNKILSMYLNTDRSSMDQQNGEWKIKLKNGLKKLEEYIEAGGTKEALKNFKKIKDMVNKEILDHERDLQRGVVLFASADQQVWSVNFLQMPVETNFYWEEYPVVDQLQELKEKYPASGIVVVNQEDVRIVEAELGQVRESIHYMLDLETEDWRQHEGPHHADVTLGKGGKSYQQEQFKDRFEANKQRWYKNLAPKIDKKAKDHNWEQIIMIGEKEEALQLKEQMNKNIDELIGKNLGGRSDHEIVSEVFQS</sequence>
<dbReference type="Proteomes" id="UP000253314">
    <property type="component" value="Unassembled WGS sequence"/>
</dbReference>
<comment type="caution">
    <text evidence="1">The sequence shown here is derived from an EMBL/GenBank/DDBJ whole genome shotgun (WGS) entry which is preliminary data.</text>
</comment>
<dbReference type="AlphaFoldDB" id="A0A366XW38"/>
<dbReference type="OrthoDB" id="5241360at2"/>
<protein>
    <recommendedName>
        <fullName evidence="3">Antiporter</fullName>
    </recommendedName>
</protein>
<dbReference type="InterPro" id="IPR040983">
    <property type="entry name" value="Bact_RF_family5"/>
</dbReference>
<proteinExistence type="predicted"/>
<name>A0A366XW38_9BACI</name>